<keyword evidence="2" id="KW-1185">Reference proteome</keyword>
<reference evidence="1" key="1">
    <citation type="submission" date="2022-08" db="EMBL/GenBank/DDBJ databases">
        <authorList>
            <consortium name="DOE Joint Genome Institute"/>
            <person name="Min B."/>
            <person name="Riley R."/>
            <person name="Sierra-Patev S."/>
            <person name="Naranjo-Ortiz M."/>
            <person name="Looney B."/>
            <person name="Konkel Z."/>
            <person name="Slot J.C."/>
            <person name="Sakamoto Y."/>
            <person name="Steenwyk J.L."/>
            <person name="Rokas A."/>
            <person name="Carro J."/>
            <person name="Camarero S."/>
            <person name="Ferreira P."/>
            <person name="Molpeceres G."/>
            <person name="Ruiz-Duenas F.J."/>
            <person name="Serrano A."/>
            <person name="Henrissat B."/>
            <person name="Drula E."/>
            <person name="Hughes K.W."/>
            <person name="Mata J.L."/>
            <person name="Ishikawa N.K."/>
            <person name="Vargas-Isla R."/>
            <person name="Ushijima S."/>
            <person name="Smith C.A."/>
            <person name="Ahrendt S."/>
            <person name="Andreopoulos W."/>
            <person name="He G."/>
            <person name="Labutti K."/>
            <person name="Lipzen A."/>
            <person name="Ng V."/>
            <person name="Sandor L."/>
            <person name="Barry K."/>
            <person name="Martinez A.T."/>
            <person name="Xiao Y."/>
            <person name="Gibbons J.G."/>
            <person name="Terashima K."/>
            <person name="Hibbett D.S."/>
            <person name="Grigoriev I.V."/>
        </authorList>
    </citation>
    <scope>NUCLEOTIDE SEQUENCE</scope>
    <source>
        <strain evidence="1">TFB10827</strain>
    </source>
</reference>
<proteinExistence type="predicted"/>
<sequence length="70" mass="8430">MKRCFTCRILVQYWARYLLGSLILVESTCNYCSLQRTRNYQHILRRRRLSAYFGEYCCSSWRSSTGMEIS</sequence>
<comment type="caution">
    <text evidence="1">The sequence shown here is derived from an EMBL/GenBank/DDBJ whole genome shotgun (WGS) entry which is preliminary data.</text>
</comment>
<protein>
    <recommendedName>
        <fullName evidence="3">Secreted protein</fullName>
    </recommendedName>
</protein>
<evidence type="ECO:0000313" key="2">
    <source>
        <dbReference type="Proteomes" id="UP001163828"/>
    </source>
</evidence>
<accession>A0ABQ8Q2H4</accession>
<dbReference type="Proteomes" id="UP001163828">
    <property type="component" value="Unassembled WGS sequence"/>
</dbReference>
<name>A0ABQ8Q2H4_9AGAR</name>
<evidence type="ECO:0008006" key="3">
    <source>
        <dbReference type="Google" id="ProtNLM"/>
    </source>
</evidence>
<organism evidence="1 2">
    <name type="scientific">Lentinula boryana</name>
    <dbReference type="NCBI Taxonomy" id="40481"/>
    <lineage>
        <taxon>Eukaryota</taxon>
        <taxon>Fungi</taxon>
        <taxon>Dikarya</taxon>
        <taxon>Basidiomycota</taxon>
        <taxon>Agaricomycotina</taxon>
        <taxon>Agaricomycetes</taxon>
        <taxon>Agaricomycetidae</taxon>
        <taxon>Agaricales</taxon>
        <taxon>Marasmiineae</taxon>
        <taxon>Omphalotaceae</taxon>
        <taxon>Lentinula</taxon>
    </lineage>
</organism>
<evidence type="ECO:0000313" key="1">
    <source>
        <dbReference type="EMBL" id="KAJ3992687.1"/>
    </source>
</evidence>
<gene>
    <name evidence="1" type="ORF">F5050DRAFT_1787079</name>
</gene>
<dbReference type="EMBL" id="MU790831">
    <property type="protein sequence ID" value="KAJ3992687.1"/>
    <property type="molecule type" value="Genomic_DNA"/>
</dbReference>